<dbReference type="AlphaFoldDB" id="A0AB38D0B5"/>
<evidence type="ECO:0008006" key="3">
    <source>
        <dbReference type="Google" id="ProtNLM"/>
    </source>
</evidence>
<comment type="caution">
    <text evidence="1">The sequence shown here is derived from an EMBL/GenBank/DDBJ whole genome shotgun (WGS) entry which is preliminary data.</text>
</comment>
<accession>A0AB38D0B5</accession>
<evidence type="ECO:0000313" key="2">
    <source>
        <dbReference type="Proteomes" id="UP000185210"/>
    </source>
</evidence>
<organism evidence="1 2">
    <name type="scientific">Mycobacteroides abscessus subsp. abscessus</name>
    <dbReference type="NCBI Taxonomy" id="1185650"/>
    <lineage>
        <taxon>Bacteria</taxon>
        <taxon>Bacillati</taxon>
        <taxon>Actinomycetota</taxon>
        <taxon>Actinomycetes</taxon>
        <taxon>Mycobacteriales</taxon>
        <taxon>Mycobacteriaceae</taxon>
        <taxon>Mycobacteroides</taxon>
        <taxon>Mycobacteroides abscessus</taxon>
    </lineage>
</organism>
<protein>
    <recommendedName>
        <fullName evidence="3">Holliday junction resolvase</fullName>
    </recommendedName>
</protein>
<dbReference type="EMBL" id="FSHM01000004">
    <property type="protein sequence ID" value="SIB18460.1"/>
    <property type="molecule type" value="Genomic_DNA"/>
</dbReference>
<gene>
    <name evidence="1" type="ORF">SAMEA2070301_03140</name>
</gene>
<proteinExistence type="predicted"/>
<evidence type="ECO:0000313" key="1">
    <source>
        <dbReference type="EMBL" id="SIB18460.1"/>
    </source>
</evidence>
<sequence>MGRWGIVCSSCGYRMSYPLGMVIPTTDSQPGRLTVCRVRRFERKGSGSLSRNRSSAKAAGAKFNRLIVDGLREALQDPNIQVAPSWGSVDKGDVVNFRIGGQDIVIETKDVTTLSLPEGVGEAKVEAKNAGALAGFFVHKRKGTTDPMKQWVSCTLAELVALATKIPVHDRD</sequence>
<dbReference type="Proteomes" id="UP000185210">
    <property type="component" value="Unassembled WGS sequence"/>
</dbReference>
<reference evidence="1 2" key="1">
    <citation type="submission" date="2016-11" db="EMBL/GenBank/DDBJ databases">
        <authorList>
            <consortium name="Pathogen Informatics"/>
        </authorList>
    </citation>
    <scope>NUCLEOTIDE SEQUENCE [LARGE SCALE GENOMIC DNA]</scope>
    <source>
        <strain evidence="1 2">104</strain>
    </source>
</reference>
<name>A0AB38D0B5_9MYCO</name>